<protein>
    <recommendedName>
        <fullName evidence="17">Flap endonuclease GEN homolog 1</fullName>
    </recommendedName>
</protein>
<keyword evidence="9" id="KW-0378">Hydrolase</keyword>
<evidence type="ECO:0000256" key="1">
    <source>
        <dbReference type="ARBA" id="ARBA00001946"/>
    </source>
</evidence>
<evidence type="ECO:0000256" key="10">
    <source>
        <dbReference type="ARBA" id="ARBA00022833"/>
    </source>
</evidence>
<organism evidence="21 22">
    <name type="scientific">Octopus vulgaris</name>
    <name type="common">Common octopus</name>
    <dbReference type="NCBI Taxonomy" id="6645"/>
    <lineage>
        <taxon>Eukaryota</taxon>
        <taxon>Metazoa</taxon>
        <taxon>Spiralia</taxon>
        <taxon>Lophotrochozoa</taxon>
        <taxon>Mollusca</taxon>
        <taxon>Cephalopoda</taxon>
        <taxon>Coleoidea</taxon>
        <taxon>Octopodiformes</taxon>
        <taxon>Octopoda</taxon>
        <taxon>Incirrata</taxon>
        <taxon>Octopodidae</taxon>
        <taxon>Octopus</taxon>
    </lineage>
</organism>
<keyword evidence="7" id="KW-0227">DNA damage</keyword>
<evidence type="ECO:0000256" key="19">
    <source>
        <dbReference type="SAM" id="MobiDB-lite"/>
    </source>
</evidence>
<dbReference type="InterPro" id="IPR041012">
    <property type="entry name" value="GEN_chromo"/>
</dbReference>
<dbReference type="PRINTS" id="PR00853">
    <property type="entry name" value="XPGRADSUPER"/>
</dbReference>
<evidence type="ECO:0000256" key="16">
    <source>
        <dbReference type="ARBA" id="ARBA00063132"/>
    </source>
</evidence>
<dbReference type="FunFam" id="3.40.50.1010:FF:000024">
    <property type="entry name" value="flap endonuclease GEN homolog 1"/>
    <property type="match status" value="1"/>
</dbReference>
<evidence type="ECO:0000256" key="2">
    <source>
        <dbReference type="ARBA" id="ARBA00004123"/>
    </source>
</evidence>
<dbReference type="SUPFAM" id="SSF88723">
    <property type="entry name" value="PIN domain-like"/>
    <property type="match status" value="1"/>
</dbReference>
<comment type="subcellular location">
    <subcellularLocation>
        <location evidence="2">Nucleus</location>
    </subcellularLocation>
</comment>
<keyword evidence="8 18" id="KW-0863">Zinc-finger</keyword>
<evidence type="ECO:0000256" key="11">
    <source>
        <dbReference type="ARBA" id="ARBA00022842"/>
    </source>
</evidence>
<dbReference type="Pfam" id="PF18704">
    <property type="entry name" value="Chromo_2"/>
    <property type="match status" value="1"/>
</dbReference>
<dbReference type="PANTHER" id="PTHR11081:SF70">
    <property type="entry name" value="FLAP ENDONUCLEASE GEN HOMOLOG 1"/>
    <property type="match status" value="1"/>
</dbReference>
<evidence type="ECO:0000313" key="21">
    <source>
        <dbReference type="EMBL" id="CAI9734280.1"/>
    </source>
</evidence>
<evidence type="ECO:0000256" key="17">
    <source>
        <dbReference type="ARBA" id="ARBA00070188"/>
    </source>
</evidence>
<evidence type="ECO:0000256" key="18">
    <source>
        <dbReference type="PROSITE-ProRule" id="PRU00309"/>
    </source>
</evidence>
<comment type="similarity">
    <text evidence="15">Belongs to the XPG/RAD2 endonuclease family. GEN subfamily.</text>
</comment>
<dbReference type="FunFam" id="1.10.150.20:FF:000030">
    <property type="entry name" value="Flap endonuclease GEN-like 1"/>
    <property type="match status" value="1"/>
</dbReference>
<keyword evidence="3" id="KW-0597">Phosphoprotein</keyword>
<dbReference type="GO" id="GO:0005634">
    <property type="term" value="C:nucleus"/>
    <property type="evidence" value="ECO:0007669"/>
    <property type="project" value="UniProtKB-SubCell"/>
</dbReference>
<dbReference type="PANTHER" id="PTHR11081">
    <property type="entry name" value="FLAP ENDONUCLEASE FAMILY MEMBER"/>
    <property type="match status" value="1"/>
</dbReference>
<feature type="region of interest" description="Disordered" evidence="19">
    <location>
        <begin position="777"/>
        <end position="836"/>
    </location>
</feature>
<dbReference type="GO" id="GO:0017108">
    <property type="term" value="F:5'-flap endonuclease activity"/>
    <property type="evidence" value="ECO:0007669"/>
    <property type="project" value="UniProtKB-ARBA"/>
</dbReference>
<dbReference type="CDD" id="cd09869">
    <property type="entry name" value="PIN_GEN1"/>
    <property type="match status" value="1"/>
</dbReference>
<sequence length="1719" mass="192012">MPAATCCVVGCNNRHSSSQKLRFYRIPRGKYQRSKFIKKIGLPNNWLPNNSTWICSVHFKSGKISKNRHDVDYIPTLLVDAARDSEKVVKFPATKCLSNSELLEGAFRDHITHLIDEASIMLERREQEHLTQSLLFHDYLATKTVSTSHLHPDNPTMNPWITVNTLEQRTPSRLPKHHTDDCGVYFGNNITQKHGENKSKPEIKEDNLDLDFKTLKELIKNGKPSGKLVLQLVFTMGVTDLWSVLDPVKKHLPLSSLRGQRLAVDLSIWICESQGVVQMERVISKPYLRNLFFRVNHLLLSGIDLVFIIDGRAPEMKAETMRKRQKECFLYRKSSQNNFRTCKSTKRSHLNAFVKKCCELLDCLGVPYLESQGEAEAYCAFLNKHGVVDACITNDGDAFLYGAPKIYRNFTMDRKDPHVESYTVQDIEQQLSLTQEKLVAFALLTGCDYQPKGIPQVGVETALKLLRALTNRDLLLRFRQWRSMKSSDCCCDIERTVWEKACKLPGFPSEQIIEEFLVSKDVLPKNNLQWKSPNMKKFENFMAVNLEWPKDYAVQKVLPLLTRWIMLEIVGLVTTKTRGLYLTPVKILKNRVCKGVQSVEVEWKISGSSENEAYVTVEDREMVGQCFPDLLEQFSQELKKKTKTKPASRISSKTKKSQPEANSAESQQVLLLSMEGLTLKPNEAAATQKTVKGTSEEFPAKREKHTARFACEPVLMAFNEESIRNCLSSVSQNEEPSSGAGLTNLRCNSTESSEPDISDDEYLPLKERIKNSCVQIQNHKPKKEMSRTSLLPSFTNSIKSETNSETDSKSRSQIRNSASVSMCSDQQTNTIGHGASTIESIDLTGNSYSSCPEIDSSNDEDSDDSLYLPVSHKLLNRYQISGESQNEDNFQSNQCLPLDSSQIPCDDSIKINHCERMEELNKSIEFSQKFPDNSAEPFDNSQLSKMAEITEQFFLLNVNEVEALSSNLSGMVSMATLQQCKDTVERSFGTDAKQLYTDAMKRSCSTDATQVCTDTVEKSTDATQVCTDTVERSFSTDATQLSTDTIKRSFSTDATQLCTDPVEGSFCTDATRLYTDIIERSFSTDATQLCMDIVERSFSTDATQLSTDTIEKSFNTDATQLCTDPVEGSFNTDATQLCTDPVEGSFNTDATQLCTDPVKGSFNTDATQLCTDPVEGSFCTDATLLCTDIVTDATQLCTNTLEVPSQTDAIQLLAENQSLHPPIKDGSRLSTKDTKFYSAGDFSLHDVQEGPCCSLPPSLKTSFNESLQHRNCSNTISNYSINGEDNASLLFCNSTSVSNTISDISNHSQTPEDSSMLFMNDKNSVSPDHVLKNSSLISNHCLNPTKTETASQHLENLSESVSDITVSGNTVVEFHGSKTPGGALAMQEFPVSNKDPEEDAIPYSSFEDYSSIMDAVYNLTPDSLNSFSESRVGNFELISSLLDNSSEFKLDSDSPKISENMKTHIFNSTTNSGYKNQMEIKYSCRKNSLTNLQKNSCFILSPYISSVEKTSSLLKSPNNDASFSYNTTVGSHEMSGAVPNSSASVLQENLRTGLNDKLIFKSSKESAGLENENTKVKSPHEGYISSLSCENIHSSPKQTSFQQGGSSMFEEMSYLSGFDDSFSPFDVTKTITPRSINQNNPVKCCWDYLNFSPNSSDNSDDTFDNYKSCVKMNTDIDLKDRCYTDDAKLESKPNPASPLPLVMRLGKHFNAQRIKNFKK</sequence>
<dbReference type="Pfam" id="PF00867">
    <property type="entry name" value="XPG_I"/>
    <property type="match status" value="1"/>
</dbReference>
<dbReference type="InterPro" id="IPR006612">
    <property type="entry name" value="THAP_Znf"/>
</dbReference>
<feature type="domain" description="THAP-type" evidence="20">
    <location>
        <begin position="1"/>
        <end position="78"/>
    </location>
</feature>
<accession>A0AA36BH23</accession>
<keyword evidence="22" id="KW-1185">Reference proteome</keyword>
<dbReference type="InterPro" id="IPR036279">
    <property type="entry name" value="5-3_exonuclease_C_sf"/>
</dbReference>
<dbReference type="Gene3D" id="1.10.150.20">
    <property type="entry name" value="5' to 3' exonuclease, C-terminal subdomain"/>
    <property type="match status" value="1"/>
</dbReference>
<proteinExistence type="inferred from homology"/>
<evidence type="ECO:0000256" key="7">
    <source>
        <dbReference type="ARBA" id="ARBA00022763"/>
    </source>
</evidence>
<evidence type="ECO:0000256" key="6">
    <source>
        <dbReference type="ARBA" id="ARBA00022759"/>
    </source>
</evidence>
<feature type="region of interest" description="Disordered" evidence="19">
    <location>
        <begin position="731"/>
        <end position="758"/>
    </location>
</feature>
<feature type="compositionally biased region" description="Basic residues" evidence="19">
    <location>
        <begin position="640"/>
        <end position="656"/>
    </location>
</feature>
<name>A0AA36BH23_OCTVU</name>
<evidence type="ECO:0000256" key="5">
    <source>
        <dbReference type="ARBA" id="ARBA00022723"/>
    </source>
</evidence>
<dbReference type="SMART" id="SM00484">
    <property type="entry name" value="XPGI"/>
    <property type="match status" value="1"/>
</dbReference>
<dbReference type="Pfam" id="PF05485">
    <property type="entry name" value="THAP"/>
    <property type="match status" value="1"/>
</dbReference>
<dbReference type="SUPFAM" id="SSF47807">
    <property type="entry name" value="5' to 3' exonuclease, C-terminal subdomain"/>
    <property type="match status" value="1"/>
</dbReference>
<keyword evidence="11" id="KW-0460">Magnesium</keyword>
<dbReference type="GO" id="GO:0006281">
    <property type="term" value="P:DNA repair"/>
    <property type="evidence" value="ECO:0007669"/>
    <property type="project" value="UniProtKB-KW"/>
</dbReference>
<comment type="cofactor">
    <cofactor evidence="1">
        <name>Mg(2+)</name>
        <dbReference type="ChEBI" id="CHEBI:18420"/>
    </cofactor>
</comment>
<dbReference type="EMBL" id="OX597828">
    <property type="protein sequence ID" value="CAI9734280.1"/>
    <property type="molecule type" value="Genomic_DNA"/>
</dbReference>
<dbReference type="InterPro" id="IPR006085">
    <property type="entry name" value="XPG_DNA_repair_N"/>
</dbReference>
<comment type="subunit">
    <text evidence="16">Largely monomeric, dimerizes on the Holliday junction and the first nick occurs upon dimerization at the junction.</text>
</comment>
<keyword evidence="12 18" id="KW-0238">DNA-binding</keyword>
<feature type="compositionally biased region" description="Polar residues" evidence="19">
    <location>
        <begin position="787"/>
        <end position="836"/>
    </location>
</feature>
<dbReference type="SMART" id="SM00485">
    <property type="entry name" value="XPGN"/>
    <property type="match status" value="1"/>
</dbReference>
<evidence type="ECO:0000256" key="8">
    <source>
        <dbReference type="ARBA" id="ARBA00022771"/>
    </source>
</evidence>
<evidence type="ECO:0000256" key="14">
    <source>
        <dbReference type="ARBA" id="ARBA00023242"/>
    </source>
</evidence>
<evidence type="ECO:0000313" key="22">
    <source>
        <dbReference type="Proteomes" id="UP001162480"/>
    </source>
</evidence>
<dbReference type="Proteomes" id="UP001162480">
    <property type="component" value="Chromosome 15"/>
</dbReference>
<dbReference type="GO" id="GO:0008821">
    <property type="term" value="F:crossover junction DNA endonuclease activity"/>
    <property type="evidence" value="ECO:0007669"/>
    <property type="project" value="UniProtKB-ARBA"/>
</dbReference>
<reference evidence="21" key="1">
    <citation type="submission" date="2023-08" db="EMBL/GenBank/DDBJ databases">
        <authorList>
            <person name="Alioto T."/>
            <person name="Alioto T."/>
            <person name="Gomez Garrido J."/>
        </authorList>
    </citation>
    <scope>NUCLEOTIDE SEQUENCE</scope>
</reference>
<dbReference type="Pfam" id="PF00752">
    <property type="entry name" value="XPG_N"/>
    <property type="match status" value="1"/>
</dbReference>
<keyword evidence="13" id="KW-0234">DNA repair</keyword>
<dbReference type="GO" id="GO:0008270">
    <property type="term" value="F:zinc ion binding"/>
    <property type="evidence" value="ECO:0007669"/>
    <property type="project" value="UniProtKB-KW"/>
</dbReference>
<evidence type="ECO:0000259" key="20">
    <source>
        <dbReference type="PROSITE" id="PS50950"/>
    </source>
</evidence>
<keyword evidence="14" id="KW-0539">Nucleus</keyword>
<evidence type="ECO:0000256" key="12">
    <source>
        <dbReference type="ARBA" id="ARBA00023125"/>
    </source>
</evidence>
<keyword evidence="5" id="KW-0479">Metal-binding</keyword>
<dbReference type="GO" id="GO:0000400">
    <property type="term" value="F:four-way junction DNA binding"/>
    <property type="evidence" value="ECO:0007669"/>
    <property type="project" value="TreeGrafter"/>
</dbReference>
<dbReference type="Gene3D" id="3.40.50.1010">
    <property type="entry name" value="5'-nuclease"/>
    <property type="match status" value="1"/>
</dbReference>
<dbReference type="SUPFAM" id="SSF57716">
    <property type="entry name" value="Glucocorticoid receptor-like (DNA-binding domain)"/>
    <property type="match status" value="1"/>
</dbReference>
<evidence type="ECO:0000256" key="4">
    <source>
        <dbReference type="ARBA" id="ARBA00022722"/>
    </source>
</evidence>
<evidence type="ECO:0000256" key="13">
    <source>
        <dbReference type="ARBA" id="ARBA00023204"/>
    </source>
</evidence>
<keyword evidence="10" id="KW-0862">Zinc</keyword>
<dbReference type="InterPro" id="IPR029060">
    <property type="entry name" value="PIN-like_dom_sf"/>
</dbReference>
<evidence type="ECO:0000256" key="3">
    <source>
        <dbReference type="ARBA" id="ARBA00022553"/>
    </source>
</evidence>
<gene>
    <name evidence="21" type="ORF">OCTVUL_1B021926</name>
</gene>
<evidence type="ECO:0000256" key="9">
    <source>
        <dbReference type="ARBA" id="ARBA00022801"/>
    </source>
</evidence>
<feature type="region of interest" description="Disordered" evidence="19">
    <location>
        <begin position="638"/>
        <end position="665"/>
    </location>
</feature>
<dbReference type="InterPro" id="IPR006084">
    <property type="entry name" value="XPG/Rad2"/>
</dbReference>
<dbReference type="SMART" id="SM00980">
    <property type="entry name" value="THAP"/>
    <property type="match status" value="1"/>
</dbReference>
<dbReference type="PROSITE" id="PS50950">
    <property type="entry name" value="ZF_THAP"/>
    <property type="match status" value="1"/>
</dbReference>
<keyword evidence="4" id="KW-0540">Nuclease</keyword>
<keyword evidence="6" id="KW-0255">Endonuclease</keyword>
<evidence type="ECO:0000256" key="15">
    <source>
        <dbReference type="ARBA" id="ARBA00038112"/>
    </source>
</evidence>
<dbReference type="InterPro" id="IPR006086">
    <property type="entry name" value="XPG-I_dom"/>
</dbReference>
<dbReference type="SMART" id="SM00279">
    <property type="entry name" value="HhH2"/>
    <property type="match status" value="1"/>
</dbReference>
<dbReference type="InterPro" id="IPR008918">
    <property type="entry name" value="HhH2"/>
</dbReference>